<protein>
    <submittedName>
        <fullName evidence="3">Menaquinone via 6-amino-6-deoxyfutalosine step 1</fullName>
    </submittedName>
</protein>
<evidence type="ECO:0000256" key="1">
    <source>
        <dbReference type="ARBA" id="ARBA00022428"/>
    </source>
</evidence>
<proteinExistence type="inferred from homology"/>
<name>A0A1W1BHJ9_9ZZZZ</name>
<reference evidence="3" key="1">
    <citation type="submission" date="2016-10" db="EMBL/GenBank/DDBJ databases">
        <authorList>
            <person name="de Groot N.N."/>
        </authorList>
    </citation>
    <scope>NUCLEOTIDE SEQUENCE</scope>
</reference>
<evidence type="ECO:0000313" key="3">
    <source>
        <dbReference type="EMBL" id="SFV53024.1"/>
    </source>
</evidence>
<dbReference type="AlphaFoldDB" id="A0A1W1BHJ9"/>
<dbReference type="HAMAP" id="MF_00995">
    <property type="entry name" value="MqnA"/>
    <property type="match status" value="1"/>
</dbReference>
<dbReference type="PANTHER" id="PTHR37690">
    <property type="entry name" value="CHORISMATE DEHYDRATASE"/>
    <property type="match status" value="1"/>
</dbReference>
<organism evidence="3">
    <name type="scientific">hydrothermal vent metagenome</name>
    <dbReference type="NCBI Taxonomy" id="652676"/>
    <lineage>
        <taxon>unclassified sequences</taxon>
        <taxon>metagenomes</taxon>
        <taxon>ecological metagenomes</taxon>
    </lineage>
</organism>
<keyword evidence="2" id="KW-0456">Lyase</keyword>
<gene>
    <name evidence="3" type="ORF">MNB_SM-7-47</name>
</gene>
<dbReference type="GO" id="GO:0016829">
    <property type="term" value="F:lyase activity"/>
    <property type="evidence" value="ECO:0007669"/>
    <property type="project" value="UniProtKB-KW"/>
</dbReference>
<dbReference type="InterPro" id="IPR003773">
    <property type="entry name" value="Menaquinone_biosynth"/>
</dbReference>
<dbReference type="SUPFAM" id="SSF53850">
    <property type="entry name" value="Periplasmic binding protein-like II"/>
    <property type="match status" value="1"/>
</dbReference>
<dbReference type="PANTHER" id="PTHR37690:SF1">
    <property type="entry name" value="CHORISMATE DEHYDRATASE"/>
    <property type="match status" value="1"/>
</dbReference>
<sequence length="219" mass="25037">MIFGKIEYLNLLPFHLFMKRFLGYNALKQAMEYHKGVPSKINAKFASRRVDAAYISSIESRCKNPKLGIIAKKEVKSVLVIPTLVSQGDTDSATSNALAKILGVQGRVLIGDKALRYALQHDNYIDLAKLWYQQTSLPFVFATLCFNKKSTLTRRLESNFIKKADTIKIPRYILLQASKKTHIPPKEILSYLQLIDYKIDTKSHKSLKMFLNKVKQKNL</sequence>
<dbReference type="Pfam" id="PF02621">
    <property type="entry name" value="VitK2_biosynth"/>
    <property type="match status" value="1"/>
</dbReference>
<keyword evidence="1" id="KW-0474">Menaquinone biosynthesis</keyword>
<dbReference type="EMBL" id="FPHB01000021">
    <property type="protein sequence ID" value="SFV53024.1"/>
    <property type="molecule type" value="Genomic_DNA"/>
</dbReference>
<accession>A0A1W1BHJ9</accession>
<dbReference type="InterPro" id="IPR030868">
    <property type="entry name" value="MqnA"/>
</dbReference>
<dbReference type="GO" id="GO:0009234">
    <property type="term" value="P:menaquinone biosynthetic process"/>
    <property type="evidence" value="ECO:0007669"/>
    <property type="project" value="UniProtKB-KW"/>
</dbReference>
<evidence type="ECO:0000256" key="2">
    <source>
        <dbReference type="ARBA" id="ARBA00023239"/>
    </source>
</evidence>
<dbReference type="Gene3D" id="3.40.190.10">
    <property type="entry name" value="Periplasmic binding protein-like II"/>
    <property type="match status" value="2"/>
</dbReference>